<evidence type="ECO:0000313" key="3">
    <source>
        <dbReference type="Proteomes" id="UP000288805"/>
    </source>
</evidence>
<accession>A0A438III4</accession>
<comment type="caution">
    <text evidence="2">The sequence shown here is derived from an EMBL/GenBank/DDBJ whole genome shotgun (WGS) entry which is preliminary data.</text>
</comment>
<protein>
    <recommendedName>
        <fullName evidence="4">Reverse transcriptase Ty1/copia-type domain-containing protein</fullName>
    </recommendedName>
</protein>
<dbReference type="Proteomes" id="UP000288805">
    <property type="component" value="Unassembled WGS sequence"/>
</dbReference>
<gene>
    <name evidence="2" type="ORF">CK203_029644</name>
</gene>
<dbReference type="AlphaFoldDB" id="A0A438III4"/>
<feature type="region of interest" description="Disordered" evidence="1">
    <location>
        <begin position="1"/>
        <end position="22"/>
    </location>
</feature>
<proteinExistence type="predicted"/>
<sequence>MISIKPKEEEVQHLDDKENAPQEQQHCLAIDRMRRQIKPPQRVLLDMVTLFDLELKQLDVKTVFSHDNRLKTQLQGEFEMKDLGAANKILGMEIHKNGESRKLYLSQKKYIEKSGHFTVQNLPPPVITRSSSLESPLSRRAVANQQATPYRWKPGCKPPPPPLCYDEDGGGLAIEGLDVENFGFPDAHFQSSFSNFQNE</sequence>
<dbReference type="EMBL" id="QGNW01000107">
    <property type="protein sequence ID" value="RVW96522.1"/>
    <property type="molecule type" value="Genomic_DNA"/>
</dbReference>
<evidence type="ECO:0000256" key="1">
    <source>
        <dbReference type="SAM" id="MobiDB-lite"/>
    </source>
</evidence>
<reference evidence="2 3" key="1">
    <citation type="journal article" date="2018" name="PLoS Genet.">
        <title>Population sequencing reveals clonal diversity and ancestral inbreeding in the grapevine cultivar Chardonnay.</title>
        <authorList>
            <person name="Roach M.J."/>
            <person name="Johnson D.L."/>
            <person name="Bohlmann J."/>
            <person name="van Vuuren H.J."/>
            <person name="Jones S.J."/>
            <person name="Pretorius I.S."/>
            <person name="Schmidt S.A."/>
            <person name="Borneman A.R."/>
        </authorList>
    </citation>
    <scope>NUCLEOTIDE SEQUENCE [LARGE SCALE GENOMIC DNA]</scope>
    <source>
        <strain evidence="3">cv. Chardonnay</strain>
        <tissue evidence="2">Leaf</tissue>
    </source>
</reference>
<evidence type="ECO:0008006" key="4">
    <source>
        <dbReference type="Google" id="ProtNLM"/>
    </source>
</evidence>
<evidence type="ECO:0000313" key="2">
    <source>
        <dbReference type="EMBL" id="RVW96522.1"/>
    </source>
</evidence>
<name>A0A438III4_VITVI</name>
<organism evidence="2 3">
    <name type="scientific">Vitis vinifera</name>
    <name type="common">Grape</name>
    <dbReference type="NCBI Taxonomy" id="29760"/>
    <lineage>
        <taxon>Eukaryota</taxon>
        <taxon>Viridiplantae</taxon>
        <taxon>Streptophyta</taxon>
        <taxon>Embryophyta</taxon>
        <taxon>Tracheophyta</taxon>
        <taxon>Spermatophyta</taxon>
        <taxon>Magnoliopsida</taxon>
        <taxon>eudicotyledons</taxon>
        <taxon>Gunneridae</taxon>
        <taxon>Pentapetalae</taxon>
        <taxon>rosids</taxon>
        <taxon>Vitales</taxon>
        <taxon>Vitaceae</taxon>
        <taxon>Viteae</taxon>
        <taxon>Vitis</taxon>
    </lineage>
</organism>
<feature type="compositionally biased region" description="Basic and acidic residues" evidence="1">
    <location>
        <begin position="1"/>
        <end position="20"/>
    </location>
</feature>